<evidence type="ECO:0000256" key="8">
    <source>
        <dbReference type="ARBA" id="ARBA00023270"/>
    </source>
</evidence>
<protein>
    <recommendedName>
        <fullName evidence="5">N-acetylneuraminate lyase</fullName>
        <ecNumber evidence="5">4.1.3.3</ecNumber>
    </recommendedName>
</protein>
<evidence type="ECO:0000256" key="7">
    <source>
        <dbReference type="ARBA" id="ARBA00023239"/>
    </source>
</evidence>
<evidence type="ECO:0000256" key="6">
    <source>
        <dbReference type="ARBA" id="ARBA00022490"/>
    </source>
</evidence>
<evidence type="ECO:0000313" key="14">
    <source>
        <dbReference type="EMBL" id="KAG0724424.1"/>
    </source>
</evidence>
<dbReference type="SMART" id="SM01130">
    <property type="entry name" value="DHDPS"/>
    <property type="match status" value="1"/>
</dbReference>
<dbReference type="InterPro" id="IPR013785">
    <property type="entry name" value="Aldolase_TIM"/>
</dbReference>
<evidence type="ECO:0000256" key="3">
    <source>
        <dbReference type="ARBA" id="ARBA00006324"/>
    </source>
</evidence>
<comment type="similarity">
    <text evidence="3">Belongs to the DapA family. NanA subfamily.</text>
</comment>
<evidence type="ECO:0000256" key="1">
    <source>
        <dbReference type="ARBA" id="ARBA00004496"/>
    </source>
</evidence>
<dbReference type="OrthoDB" id="191315at2759"/>
<dbReference type="SUPFAM" id="SSF51569">
    <property type="entry name" value="Aldolase"/>
    <property type="match status" value="1"/>
</dbReference>
<evidence type="ECO:0000256" key="2">
    <source>
        <dbReference type="ARBA" id="ARBA00004878"/>
    </source>
</evidence>
<comment type="caution">
    <text evidence="14">The sequence shown here is derived from an EMBL/GenBank/DDBJ whole genome shotgun (WGS) entry which is preliminary data.</text>
</comment>
<feature type="active site" description="Schiff-base intermediate with substrate" evidence="12">
    <location>
        <position position="160"/>
    </location>
</feature>
<dbReference type="Gene3D" id="3.20.20.70">
    <property type="entry name" value="Aldolase class I"/>
    <property type="match status" value="1"/>
</dbReference>
<keyword evidence="15" id="KW-1185">Reference proteome</keyword>
<name>A0A8J4YJB0_CHIOP</name>
<dbReference type="PANTHER" id="PTHR12128">
    <property type="entry name" value="DIHYDRODIPICOLINATE SYNTHASE"/>
    <property type="match status" value="1"/>
</dbReference>
<evidence type="ECO:0000256" key="13">
    <source>
        <dbReference type="PIRSR" id="PIRSR001365-2"/>
    </source>
</evidence>
<organism evidence="14 15">
    <name type="scientific">Chionoecetes opilio</name>
    <name type="common">Atlantic snow crab</name>
    <name type="synonym">Cancer opilio</name>
    <dbReference type="NCBI Taxonomy" id="41210"/>
    <lineage>
        <taxon>Eukaryota</taxon>
        <taxon>Metazoa</taxon>
        <taxon>Ecdysozoa</taxon>
        <taxon>Arthropoda</taxon>
        <taxon>Crustacea</taxon>
        <taxon>Multicrustacea</taxon>
        <taxon>Malacostraca</taxon>
        <taxon>Eumalacostraca</taxon>
        <taxon>Eucarida</taxon>
        <taxon>Decapoda</taxon>
        <taxon>Pleocyemata</taxon>
        <taxon>Brachyura</taxon>
        <taxon>Eubrachyura</taxon>
        <taxon>Majoidea</taxon>
        <taxon>Majidae</taxon>
        <taxon>Chionoecetes</taxon>
    </lineage>
</organism>
<dbReference type="GO" id="GO:0005737">
    <property type="term" value="C:cytoplasm"/>
    <property type="evidence" value="ECO:0007669"/>
    <property type="project" value="UniProtKB-SubCell"/>
</dbReference>
<feature type="binding site" evidence="13">
    <location>
        <position position="224"/>
    </location>
    <ligand>
        <name>pyruvate</name>
        <dbReference type="ChEBI" id="CHEBI:15361"/>
    </ligand>
</feature>
<keyword evidence="8" id="KW-0704">Schiff base</keyword>
<dbReference type="Proteomes" id="UP000770661">
    <property type="component" value="Unassembled WGS sequence"/>
</dbReference>
<gene>
    <name evidence="14" type="primary">NPL</name>
    <name evidence="14" type="ORF">GWK47_040579</name>
</gene>
<dbReference type="EC" id="4.1.3.3" evidence="5"/>
<dbReference type="InterPro" id="IPR002220">
    <property type="entry name" value="DapA-like"/>
</dbReference>
<comment type="pathway">
    <text evidence="2">Amino-sugar metabolism; N-acetylneuraminate degradation.</text>
</comment>
<dbReference type="PANTHER" id="PTHR12128:SF21">
    <property type="entry name" value="N-ACETYLNEURAMINATE LYASE"/>
    <property type="match status" value="1"/>
</dbReference>
<feature type="active site" description="Proton donor/acceptor" evidence="12">
    <location>
        <position position="130"/>
    </location>
</feature>
<dbReference type="AlphaFoldDB" id="A0A8J4YJB0"/>
<evidence type="ECO:0000256" key="10">
    <source>
        <dbReference type="ARBA" id="ARBA00044906"/>
    </source>
</evidence>
<evidence type="ECO:0000256" key="12">
    <source>
        <dbReference type="PIRSR" id="PIRSR001365-1"/>
    </source>
</evidence>
<comment type="subunit">
    <text evidence="4">Homotetramer.</text>
</comment>
<proteinExistence type="inferred from homology"/>
<sequence>MAPIFAPFTADGSLNLKVVKTYAAHLKKEGVAGVWVNGSVGEGMSLTVQERKALAEAWLACREDVPTVIVHCGAVCLKDALELARHAEDHRASGVAVVPPLYDRPATTDDLVDYMQEVAKACPRTPLFYYHYPSKTGVNLSMSEFLQKGVKRIPTLAGMKFTDEDVSDEGRKCVQVDGGSLTIFSGFDQDSAVGGWGETGVGLGGLERQSTLQEALSVGFSCSVNAGFNFVSHLGARVYSLMAAGDVHEAKKVQKQFNDCFDVILSPDVYELTLMVPSPAVGL</sequence>
<evidence type="ECO:0000256" key="4">
    <source>
        <dbReference type="ARBA" id="ARBA00011881"/>
    </source>
</evidence>
<dbReference type="PRINTS" id="PR00146">
    <property type="entry name" value="DHPICSNTHASE"/>
</dbReference>
<comment type="subcellular location">
    <subcellularLocation>
        <location evidence="1">Cytoplasm</location>
    </subcellularLocation>
</comment>
<dbReference type="Pfam" id="PF00701">
    <property type="entry name" value="DHDPS"/>
    <property type="match status" value="1"/>
</dbReference>
<keyword evidence="7 11" id="KW-0456">Lyase</keyword>
<evidence type="ECO:0000256" key="9">
    <source>
        <dbReference type="ARBA" id="ARBA00023277"/>
    </source>
</evidence>
<reference evidence="14" key="1">
    <citation type="submission" date="2020-07" db="EMBL/GenBank/DDBJ databases">
        <title>The High-quality genome of the commercially important snow crab, Chionoecetes opilio.</title>
        <authorList>
            <person name="Jeong J.-H."/>
            <person name="Ryu S."/>
        </authorList>
    </citation>
    <scope>NUCLEOTIDE SEQUENCE</scope>
    <source>
        <strain evidence="14">MADBK_172401_WGS</strain>
        <tissue evidence="14">Digestive gland</tissue>
    </source>
</reference>
<evidence type="ECO:0000256" key="5">
    <source>
        <dbReference type="ARBA" id="ARBA00012911"/>
    </source>
</evidence>
<keyword evidence="9" id="KW-0119">Carbohydrate metabolism</keyword>
<keyword evidence="6" id="KW-0963">Cytoplasm</keyword>
<evidence type="ECO:0000313" key="15">
    <source>
        <dbReference type="Proteomes" id="UP000770661"/>
    </source>
</evidence>
<evidence type="ECO:0000256" key="11">
    <source>
        <dbReference type="PIRNR" id="PIRNR001365"/>
    </source>
</evidence>
<dbReference type="PIRSF" id="PIRSF001365">
    <property type="entry name" value="DHDPS"/>
    <property type="match status" value="1"/>
</dbReference>
<dbReference type="GO" id="GO:0008747">
    <property type="term" value="F:N-acetylneuraminate lyase activity"/>
    <property type="evidence" value="ECO:0007669"/>
    <property type="project" value="UniProtKB-EC"/>
</dbReference>
<accession>A0A8J4YJB0</accession>
<dbReference type="EMBL" id="JACEEZ010006935">
    <property type="protein sequence ID" value="KAG0724424.1"/>
    <property type="molecule type" value="Genomic_DNA"/>
</dbReference>
<comment type="catalytic activity">
    <reaction evidence="10">
        <text>aceneuramate = aldehydo-N-acetyl-D-mannosamine + pyruvate</text>
        <dbReference type="Rhea" id="RHEA:23296"/>
        <dbReference type="ChEBI" id="CHEBI:15361"/>
        <dbReference type="ChEBI" id="CHEBI:17122"/>
        <dbReference type="ChEBI" id="CHEBI:173083"/>
        <dbReference type="EC" id="4.1.3.3"/>
    </reaction>
</comment>